<proteinExistence type="predicted"/>
<organism evidence="3 4">
    <name type="scientific">Catellatospora coxensis</name>
    <dbReference type="NCBI Taxonomy" id="310354"/>
    <lineage>
        <taxon>Bacteria</taxon>
        <taxon>Bacillati</taxon>
        <taxon>Actinomycetota</taxon>
        <taxon>Actinomycetes</taxon>
        <taxon>Micromonosporales</taxon>
        <taxon>Micromonosporaceae</taxon>
        <taxon>Catellatospora</taxon>
    </lineage>
</organism>
<gene>
    <name evidence="3" type="ORF">Cco03nite_34120</name>
</gene>
<protein>
    <submittedName>
        <fullName evidence="3">Uncharacterized protein</fullName>
    </submittedName>
</protein>
<accession>A0A8J3KUV9</accession>
<reference evidence="3 4" key="1">
    <citation type="submission" date="2021-01" db="EMBL/GenBank/DDBJ databases">
        <title>Whole genome shotgun sequence of Catellatospora coxensis NBRC 107359.</title>
        <authorList>
            <person name="Komaki H."/>
            <person name="Tamura T."/>
        </authorList>
    </citation>
    <scope>NUCLEOTIDE SEQUENCE [LARGE SCALE GENOMIC DNA]</scope>
    <source>
        <strain evidence="3 4">NBRC 107359</strain>
    </source>
</reference>
<name>A0A8J3KUV9_9ACTN</name>
<keyword evidence="2" id="KW-0472">Membrane</keyword>
<keyword evidence="2" id="KW-1133">Transmembrane helix</keyword>
<dbReference type="Proteomes" id="UP000630887">
    <property type="component" value="Unassembled WGS sequence"/>
</dbReference>
<feature type="region of interest" description="Disordered" evidence="1">
    <location>
        <begin position="1"/>
        <end position="25"/>
    </location>
</feature>
<evidence type="ECO:0000256" key="1">
    <source>
        <dbReference type="SAM" id="MobiDB-lite"/>
    </source>
</evidence>
<dbReference type="RefSeq" id="WP_203693071.1">
    <property type="nucleotide sequence ID" value="NZ_BAAALC010000053.1"/>
</dbReference>
<feature type="transmembrane region" description="Helical" evidence="2">
    <location>
        <begin position="35"/>
        <end position="54"/>
    </location>
</feature>
<evidence type="ECO:0000313" key="3">
    <source>
        <dbReference type="EMBL" id="GIG06712.1"/>
    </source>
</evidence>
<sequence>MAKQRKRARGASAPETTAAPPAAPAAERKSRWAKILAAVGALVTVAVGAFFTGVGESLVNRGADALTASSEPPRDAFTVALSSDVGDAPDQLALRRAESDGPVAARLKSGRIDQAWGDFLVQQDGAPVKEVVVKLLLTGHRSNGISITGIDVVKLKSEPVLDGTLVSIISQGQADTIKLSADLDQAQPKIMSGKTEYFTDHRITLKTGEQEGINFTVTGSKEVLHRWVLGIDYVDDNGAAQRLFLDRIGRRYQDASAVPADGWFSLTGPAAKYGVEWPVSVK</sequence>
<comment type="caution">
    <text evidence="3">The sequence shown here is derived from an EMBL/GenBank/DDBJ whole genome shotgun (WGS) entry which is preliminary data.</text>
</comment>
<keyword evidence="2" id="KW-0812">Transmembrane</keyword>
<evidence type="ECO:0000256" key="2">
    <source>
        <dbReference type="SAM" id="Phobius"/>
    </source>
</evidence>
<dbReference type="AlphaFoldDB" id="A0A8J3KUV9"/>
<evidence type="ECO:0000313" key="4">
    <source>
        <dbReference type="Proteomes" id="UP000630887"/>
    </source>
</evidence>
<keyword evidence="4" id="KW-1185">Reference proteome</keyword>
<dbReference type="EMBL" id="BONI01000026">
    <property type="protein sequence ID" value="GIG06712.1"/>
    <property type="molecule type" value="Genomic_DNA"/>
</dbReference>